<keyword evidence="4 11" id="KW-0240">DNA-directed RNA polymerase</keyword>
<dbReference type="InterPro" id="IPR011262">
    <property type="entry name" value="DNA-dir_RNA_pol_insert"/>
</dbReference>
<dbReference type="NCBIfam" id="NF003519">
    <property type="entry name" value="PRK05182.2-5"/>
    <property type="match status" value="1"/>
</dbReference>
<evidence type="ECO:0000256" key="6">
    <source>
        <dbReference type="ARBA" id="ARBA00022695"/>
    </source>
</evidence>
<dbReference type="InterPro" id="IPR011773">
    <property type="entry name" value="DNA-dir_RpoA"/>
</dbReference>
<dbReference type="OrthoDB" id="9805706at2"/>
<dbReference type="GO" id="GO:0003677">
    <property type="term" value="F:DNA binding"/>
    <property type="evidence" value="ECO:0007669"/>
    <property type="project" value="UniProtKB-UniRule"/>
</dbReference>
<comment type="catalytic activity">
    <reaction evidence="10 11">
        <text>RNA(n) + a ribonucleoside 5'-triphosphate = RNA(n+1) + diphosphate</text>
        <dbReference type="Rhea" id="RHEA:21248"/>
        <dbReference type="Rhea" id="RHEA-COMP:14527"/>
        <dbReference type="Rhea" id="RHEA-COMP:17342"/>
        <dbReference type="ChEBI" id="CHEBI:33019"/>
        <dbReference type="ChEBI" id="CHEBI:61557"/>
        <dbReference type="ChEBI" id="CHEBI:140395"/>
        <dbReference type="EC" id="2.7.7.6"/>
    </reaction>
</comment>
<dbReference type="EC" id="2.7.7.6" evidence="2 11"/>
<dbReference type="KEGG" id="mcou:NCTC10179_00376"/>
<dbReference type="NCBIfam" id="TIGR02027">
    <property type="entry name" value="rpoA"/>
    <property type="match status" value="1"/>
</dbReference>
<dbReference type="RefSeq" id="WP_036433756.1">
    <property type="nucleotide sequence ID" value="NZ_LR215039.1"/>
</dbReference>
<dbReference type="SUPFAM" id="SSF56553">
    <property type="entry name" value="Insert subdomain of RNA polymerase alpha subunit"/>
    <property type="match status" value="1"/>
</dbReference>
<name>A0A449B6M5_9BACT</name>
<accession>A0A449B6M5</accession>
<keyword evidence="6 11" id="KW-0548">Nucleotidyltransferase</keyword>
<evidence type="ECO:0000256" key="4">
    <source>
        <dbReference type="ARBA" id="ARBA00022478"/>
    </source>
</evidence>
<evidence type="ECO:0000256" key="3">
    <source>
        <dbReference type="ARBA" id="ARBA00015972"/>
    </source>
</evidence>
<evidence type="ECO:0000256" key="8">
    <source>
        <dbReference type="ARBA" id="ARBA00032524"/>
    </source>
</evidence>
<evidence type="ECO:0000256" key="9">
    <source>
        <dbReference type="ARBA" id="ARBA00033070"/>
    </source>
</evidence>
<dbReference type="EMBL" id="LR215039">
    <property type="protein sequence ID" value="VEU76205.1"/>
    <property type="molecule type" value="Genomic_DNA"/>
</dbReference>
<organism evidence="13 14">
    <name type="scientific">Mycoplasmopsis columboralis</name>
    <dbReference type="NCBI Taxonomy" id="171282"/>
    <lineage>
        <taxon>Bacteria</taxon>
        <taxon>Bacillati</taxon>
        <taxon>Mycoplasmatota</taxon>
        <taxon>Mycoplasmoidales</taxon>
        <taxon>Metamycoplasmataceae</taxon>
        <taxon>Mycoplasmopsis</taxon>
    </lineage>
</organism>
<dbReference type="Gene3D" id="3.30.1360.10">
    <property type="entry name" value="RNA polymerase, RBP11-like subunit"/>
    <property type="match status" value="1"/>
</dbReference>
<gene>
    <name evidence="11 13" type="primary">rpoA</name>
    <name evidence="13" type="ORF">NCTC10179_00376</name>
</gene>
<dbReference type="InterPro" id="IPR036643">
    <property type="entry name" value="RNApol_insert_sf"/>
</dbReference>
<dbReference type="Pfam" id="PF01000">
    <property type="entry name" value="RNA_pol_A_bac"/>
    <property type="match status" value="1"/>
</dbReference>
<comment type="domain">
    <text evidence="11">The N-terminal domain is essential for RNAP assembly and basal transcription, whereas the C-terminal domain is involved in interaction with transcriptional regulators and with upstream promoter elements.</text>
</comment>
<evidence type="ECO:0000256" key="2">
    <source>
        <dbReference type="ARBA" id="ARBA00012418"/>
    </source>
</evidence>
<feature type="domain" description="DNA-directed RNA polymerase RpoA/D/Rpb3-type" evidence="12">
    <location>
        <begin position="23"/>
        <end position="248"/>
    </location>
</feature>
<evidence type="ECO:0000256" key="1">
    <source>
        <dbReference type="ARBA" id="ARBA00007123"/>
    </source>
</evidence>
<dbReference type="AlphaFoldDB" id="A0A449B6M5"/>
<evidence type="ECO:0000259" key="12">
    <source>
        <dbReference type="SMART" id="SM00662"/>
    </source>
</evidence>
<dbReference type="CDD" id="cd06928">
    <property type="entry name" value="RNAP_alpha_NTD"/>
    <property type="match status" value="1"/>
</dbReference>
<evidence type="ECO:0000256" key="10">
    <source>
        <dbReference type="ARBA" id="ARBA00048552"/>
    </source>
</evidence>
<dbReference type="GO" id="GO:0006351">
    <property type="term" value="P:DNA-templated transcription"/>
    <property type="evidence" value="ECO:0007669"/>
    <property type="project" value="UniProtKB-UniRule"/>
</dbReference>
<evidence type="ECO:0000256" key="7">
    <source>
        <dbReference type="ARBA" id="ARBA00023163"/>
    </source>
</evidence>
<keyword evidence="7 11" id="KW-0804">Transcription</keyword>
<evidence type="ECO:0000313" key="14">
    <source>
        <dbReference type="Proteomes" id="UP000289497"/>
    </source>
</evidence>
<comment type="similarity">
    <text evidence="1 11">Belongs to the RNA polymerase alpha chain family.</text>
</comment>
<evidence type="ECO:0000256" key="5">
    <source>
        <dbReference type="ARBA" id="ARBA00022679"/>
    </source>
</evidence>
<dbReference type="GO" id="GO:0046983">
    <property type="term" value="F:protein dimerization activity"/>
    <property type="evidence" value="ECO:0007669"/>
    <property type="project" value="InterPro"/>
</dbReference>
<comment type="subunit">
    <text evidence="11">Homodimer. The RNAP catalytic core consists of 2 alpha, 1 beta, 1 beta' and 1 omega subunit. When a sigma factor is associated with the core the holoenzyme is formed, which can initiate transcription.</text>
</comment>
<dbReference type="Pfam" id="PF03118">
    <property type="entry name" value="RNA_pol_A_CTD"/>
    <property type="match status" value="1"/>
</dbReference>
<dbReference type="Proteomes" id="UP000289497">
    <property type="component" value="Chromosome"/>
</dbReference>
<feature type="region of interest" description="Alpha C-terminal domain (alpha-CTD)" evidence="11">
    <location>
        <begin position="268"/>
        <end position="335"/>
    </location>
</feature>
<dbReference type="SUPFAM" id="SSF47789">
    <property type="entry name" value="C-terminal domain of RNA polymerase alpha subunit"/>
    <property type="match status" value="1"/>
</dbReference>
<comment type="function">
    <text evidence="11">DNA-dependent RNA polymerase catalyzes the transcription of DNA into RNA using the four ribonucleoside triphosphates as substrates.</text>
</comment>
<dbReference type="GO" id="GO:0005737">
    <property type="term" value="C:cytoplasm"/>
    <property type="evidence" value="ECO:0007669"/>
    <property type="project" value="UniProtKB-ARBA"/>
</dbReference>
<dbReference type="Pfam" id="PF01193">
    <property type="entry name" value="RNA_pol_L"/>
    <property type="match status" value="1"/>
</dbReference>
<dbReference type="InterPro" id="IPR011260">
    <property type="entry name" value="RNAP_asu_C"/>
</dbReference>
<dbReference type="GO" id="GO:0003899">
    <property type="term" value="F:DNA-directed RNA polymerase activity"/>
    <property type="evidence" value="ECO:0007669"/>
    <property type="project" value="UniProtKB-UniRule"/>
</dbReference>
<keyword evidence="5 11" id="KW-0808">Transferase</keyword>
<keyword evidence="14" id="KW-1185">Reference proteome</keyword>
<dbReference type="InterPro" id="IPR011263">
    <property type="entry name" value="DNA-dir_RNA_pol_RpoA/D/Rpb3"/>
</dbReference>
<evidence type="ECO:0000313" key="13">
    <source>
        <dbReference type="EMBL" id="VEU76205.1"/>
    </source>
</evidence>
<sequence length="335" mass="37774">MEKMTKLDYLQKTTSANNDSDFNLTVQLKPLERGFGNTLGVALRRVLLSNITSLAPFAVKIEGVEHEFQTIKDVVEDVPSLLMNLRKVRFSYNPELLAMDEIVKAELVIETTGKIKARALEITSHPKIEVVDQTVDIATVQSKSALKLEMFLRQGRGFTSFEENKLLIAKLEDKLQSSIRKGKLIAVDSNFSPIENVNYTVKELNSASPQIEEELELNLRTDGTIRPKEALKQAAEILIGHFAVIGDVDAMKVDIFKEEEVLEEGNESPEIDINQINLSVRSLNALRRIKKTKLSDIAKMTYEELEQTKNLGSKSLNEIIEKLHEYGFKLKEGDE</sequence>
<dbReference type="HAMAP" id="MF_00059">
    <property type="entry name" value="RNApol_bact_RpoA"/>
    <property type="match status" value="1"/>
</dbReference>
<proteinExistence type="inferred from homology"/>
<dbReference type="InterPro" id="IPR036603">
    <property type="entry name" value="RBP11-like"/>
</dbReference>
<dbReference type="Gene3D" id="1.10.150.20">
    <property type="entry name" value="5' to 3' exonuclease, C-terminal subdomain"/>
    <property type="match status" value="1"/>
</dbReference>
<dbReference type="Gene3D" id="2.170.120.12">
    <property type="entry name" value="DNA-directed RNA polymerase, insert domain"/>
    <property type="match status" value="1"/>
</dbReference>
<dbReference type="SMART" id="SM00662">
    <property type="entry name" value="RPOLD"/>
    <property type="match status" value="1"/>
</dbReference>
<evidence type="ECO:0000256" key="11">
    <source>
        <dbReference type="HAMAP-Rule" id="MF_00059"/>
    </source>
</evidence>
<dbReference type="GO" id="GO:0000428">
    <property type="term" value="C:DNA-directed RNA polymerase complex"/>
    <property type="evidence" value="ECO:0007669"/>
    <property type="project" value="UniProtKB-KW"/>
</dbReference>
<protein>
    <recommendedName>
        <fullName evidence="3 11">DNA-directed RNA polymerase subunit alpha</fullName>
        <shortName evidence="11">RNAP subunit alpha</shortName>
        <ecNumber evidence="2 11">2.7.7.6</ecNumber>
    </recommendedName>
    <alternativeName>
        <fullName evidence="9 11">RNA polymerase subunit alpha</fullName>
    </alternativeName>
    <alternativeName>
        <fullName evidence="8 11">Transcriptase subunit alpha</fullName>
    </alternativeName>
</protein>
<reference evidence="13 14" key="1">
    <citation type="submission" date="2019-01" db="EMBL/GenBank/DDBJ databases">
        <authorList>
            <consortium name="Pathogen Informatics"/>
        </authorList>
    </citation>
    <scope>NUCLEOTIDE SEQUENCE [LARGE SCALE GENOMIC DNA]</scope>
    <source>
        <strain evidence="13 14">NCTC10179</strain>
    </source>
</reference>
<dbReference type="SUPFAM" id="SSF55257">
    <property type="entry name" value="RBP11-like subunits of RNA polymerase"/>
    <property type="match status" value="1"/>
</dbReference>
<feature type="region of interest" description="Alpha N-terminal domain (alpha-NTD)" evidence="11">
    <location>
        <begin position="1"/>
        <end position="256"/>
    </location>
</feature>